<dbReference type="GO" id="GO:0005829">
    <property type="term" value="C:cytosol"/>
    <property type="evidence" value="ECO:0007669"/>
    <property type="project" value="UniProtKB-ARBA"/>
</dbReference>
<protein>
    <recommendedName>
        <fullName evidence="7 8">Elongation factor P</fullName>
        <shortName evidence="7">EF-P</shortName>
    </recommendedName>
</protein>
<dbReference type="NCBIfam" id="TIGR00038">
    <property type="entry name" value="efp"/>
    <property type="match status" value="1"/>
</dbReference>
<dbReference type="UniPathway" id="UPA00345"/>
<dbReference type="FunFam" id="2.40.50.140:FF:000004">
    <property type="entry name" value="Elongation factor P"/>
    <property type="match status" value="1"/>
</dbReference>
<dbReference type="InterPro" id="IPR015365">
    <property type="entry name" value="Elong-fact-P_C"/>
</dbReference>
<dbReference type="InterPro" id="IPR008991">
    <property type="entry name" value="Translation_prot_SH3-like_sf"/>
</dbReference>
<dbReference type="SMART" id="SM00841">
    <property type="entry name" value="Elong-fact-P_C"/>
    <property type="match status" value="1"/>
</dbReference>
<keyword evidence="4 7" id="KW-0963">Cytoplasm</keyword>
<dbReference type="PIRSF" id="PIRSF005901">
    <property type="entry name" value="EF-P"/>
    <property type="match status" value="1"/>
</dbReference>
<dbReference type="InterPro" id="IPR013185">
    <property type="entry name" value="Transl_elong_KOW-like"/>
</dbReference>
<comment type="function">
    <text evidence="7">Involved in peptide bond synthesis. Stimulates efficient translation and peptide-bond synthesis on native or reconstituted 70S ribosomes in vitro. Probably functions indirectly by altering the affinity of the ribosome for aminoacyl-tRNA, thus increasing their reactivity as acceptors for peptidyl transferase.</text>
</comment>
<evidence type="ECO:0000256" key="3">
    <source>
        <dbReference type="ARBA" id="ARBA00009479"/>
    </source>
</evidence>
<dbReference type="SUPFAM" id="SSF50104">
    <property type="entry name" value="Translation proteins SH3-like domain"/>
    <property type="match status" value="1"/>
</dbReference>
<dbReference type="Gene3D" id="2.40.50.140">
    <property type="entry name" value="Nucleic acid-binding proteins"/>
    <property type="match status" value="2"/>
</dbReference>
<dbReference type="AlphaFoldDB" id="A0A2H0BUH2"/>
<keyword evidence="5 7" id="KW-0251">Elongation factor</keyword>
<dbReference type="Pfam" id="PF08207">
    <property type="entry name" value="EFP_N"/>
    <property type="match status" value="1"/>
</dbReference>
<dbReference type="InterPro" id="IPR012340">
    <property type="entry name" value="NA-bd_OB-fold"/>
</dbReference>
<evidence type="ECO:0000256" key="5">
    <source>
        <dbReference type="ARBA" id="ARBA00022768"/>
    </source>
</evidence>
<evidence type="ECO:0000256" key="2">
    <source>
        <dbReference type="ARBA" id="ARBA00004815"/>
    </source>
</evidence>
<dbReference type="InterPro" id="IPR011768">
    <property type="entry name" value="Transl_elongation_fac_P"/>
</dbReference>
<comment type="pathway">
    <text evidence="2 7">Protein biosynthesis; polypeptide chain elongation.</text>
</comment>
<evidence type="ECO:0000256" key="8">
    <source>
        <dbReference type="NCBIfam" id="TIGR00038"/>
    </source>
</evidence>
<dbReference type="InterPro" id="IPR020599">
    <property type="entry name" value="Transl_elong_fac_P/YeiP"/>
</dbReference>
<dbReference type="EMBL" id="PCSZ01000039">
    <property type="protein sequence ID" value="PIP60700.1"/>
    <property type="molecule type" value="Genomic_DNA"/>
</dbReference>
<dbReference type="FunFam" id="2.40.50.140:FF:000009">
    <property type="entry name" value="Elongation factor P"/>
    <property type="match status" value="1"/>
</dbReference>
<keyword evidence="6 7" id="KW-0648">Protein biosynthesis</keyword>
<evidence type="ECO:0000256" key="1">
    <source>
        <dbReference type="ARBA" id="ARBA00004496"/>
    </source>
</evidence>
<organism evidence="12 13">
    <name type="scientific">Candidatus Uhrbacteria bacterium CG22_combo_CG10-13_8_21_14_all_47_17</name>
    <dbReference type="NCBI Taxonomy" id="1975041"/>
    <lineage>
        <taxon>Bacteria</taxon>
        <taxon>Candidatus Uhriibacteriota</taxon>
    </lineage>
</organism>
<comment type="subcellular location">
    <subcellularLocation>
        <location evidence="1 7">Cytoplasm</location>
    </subcellularLocation>
</comment>
<evidence type="ECO:0000313" key="13">
    <source>
        <dbReference type="Proteomes" id="UP000231581"/>
    </source>
</evidence>
<accession>A0A2H0BUH2</accession>
<dbReference type="GO" id="GO:0003746">
    <property type="term" value="F:translation elongation factor activity"/>
    <property type="evidence" value="ECO:0007669"/>
    <property type="project" value="UniProtKB-UniRule"/>
</dbReference>
<dbReference type="FunFam" id="2.30.30.30:FF:000003">
    <property type="entry name" value="Elongation factor P"/>
    <property type="match status" value="1"/>
</dbReference>
<proteinExistence type="inferred from homology"/>
<dbReference type="NCBIfam" id="NF001810">
    <property type="entry name" value="PRK00529.1"/>
    <property type="match status" value="1"/>
</dbReference>
<dbReference type="CDD" id="cd04470">
    <property type="entry name" value="S1_EF-P_repeat_1"/>
    <property type="match status" value="1"/>
</dbReference>
<reference evidence="12 13" key="1">
    <citation type="submission" date="2017-09" db="EMBL/GenBank/DDBJ databases">
        <title>Depth-based differentiation of microbial function through sediment-hosted aquifers and enrichment of novel symbionts in the deep terrestrial subsurface.</title>
        <authorList>
            <person name="Probst A.J."/>
            <person name="Ladd B."/>
            <person name="Jarett J.K."/>
            <person name="Geller-Mcgrath D.E."/>
            <person name="Sieber C.M."/>
            <person name="Emerson J.B."/>
            <person name="Anantharaman K."/>
            <person name="Thomas B.C."/>
            <person name="Malmstrom R."/>
            <person name="Stieglmeier M."/>
            <person name="Klingl A."/>
            <person name="Woyke T."/>
            <person name="Ryan C.M."/>
            <person name="Banfield J.F."/>
        </authorList>
    </citation>
    <scope>NUCLEOTIDE SEQUENCE [LARGE SCALE GENOMIC DNA]</scope>
    <source>
        <strain evidence="12">CG22_combo_CG10-13_8_21_14_all_47_17</strain>
    </source>
</reference>
<dbReference type="Gene3D" id="2.30.30.30">
    <property type="match status" value="1"/>
</dbReference>
<gene>
    <name evidence="7 12" type="primary">efp</name>
    <name evidence="12" type="ORF">COX00_01940</name>
</gene>
<evidence type="ECO:0000259" key="10">
    <source>
        <dbReference type="SMART" id="SM00841"/>
    </source>
</evidence>
<dbReference type="SUPFAM" id="SSF50249">
    <property type="entry name" value="Nucleic acid-binding proteins"/>
    <property type="match status" value="2"/>
</dbReference>
<dbReference type="SMART" id="SM01185">
    <property type="entry name" value="EFP"/>
    <property type="match status" value="1"/>
</dbReference>
<evidence type="ECO:0000256" key="9">
    <source>
        <dbReference type="RuleBase" id="RU004389"/>
    </source>
</evidence>
<dbReference type="Pfam" id="PF09285">
    <property type="entry name" value="Elong-fact-P_C"/>
    <property type="match status" value="1"/>
</dbReference>
<evidence type="ECO:0000259" key="11">
    <source>
        <dbReference type="SMART" id="SM01185"/>
    </source>
</evidence>
<dbReference type="Proteomes" id="UP000231581">
    <property type="component" value="Unassembled WGS sequence"/>
</dbReference>
<feature type="domain" description="Translation elongation factor P/YeiP central" evidence="11">
    <location>
        <begin position="67"/>
        <end position="121"/>
    </location>
</feature>
<name>A0A2H0BUH2_9BACT</name>
<dbReference type="InterPro" id="IPR014722">
    <property type="entry name" value="Rib_uL2_dom2"/>
</dbReference>
<evidence type="ECO:0000256" key="7">
    <source>
        <dbReference type="HAMAP-Rule" id="MF_00141"/>
    </source>
</evidence>
<sequence length="188" mass="21020">MASPNEIKKNVVIQDAQGLWVVSEFQHVNPGKGGSFVRTRMKNIQSGKVLERTFKSAETIDLVAVDHRRMQFLYKDQSGYTFMDNENYEQATMSEEDVGEQGKYLREGLEVHITAYEGKPLAVELPKKMAFKVIEAPEVVAGNTASGGNMTKEVTLEGDLKIRAPMFIKAGEEIIVNTETGEYVERAK</sequence>
<dbReference type="InterPro" id="IPR001059">
    <property type="entry name" value="Transl_elong_P/YeiP_cen"/>
</dbReference>
<feature type="domain" description="Elongation factor P C-terminal" evidence="10">
    <location>
        <begin position="129"/>
        <end position="186"/>
    </location>
</feature>
<evidence type="ECO:0000256" key="6">
    <source>
        <dbReference type="ARBA" id="ARBA00022917"/>
    </source>
</evidence>
<dbReference type="PANTHER" id="PTHR30053">
    <property type="entry name" value="ELONGATION FACTOR P"/>
    <property type="match status" value="1"/>
</dbReference>
<dbReference type="Pfam" id="PF01132">
    <property type="entry name" value="EFP"/>
    <property type="match status" value="1"/>
</dbReference>
<dbReference type="HAMAP" id="MF_00141">
    <property type="entry name" value="EF_P"/>
    <property type="match status" value="1"/>
</dbReference>
<dbReference type="PANTHER" id="PTHR30053:SF12">
    <property type="entry name" value="ELONGATION FACTOR P (EF-P) FAMILY PROTEIN"/>
    <property type="match status" value="1"/>
</dbReference>
<dbReference type="GO" id="GO:0043043">
    <property type="term" value="P:peptide biosynthetic process"/>
    <property type="evidence" value="ECO:0007669"/>
    <property type="project" value="InterPro"/>
</dbReference>
<comment type="caution">
    <text evidence="12">The sequence shown here is derived from an EMBL/GenBank/DDBJ whole genome shotgun (WGS) entry which is preliminary data.</text>
</comment>
<evidence type="ECO:0000313" key="12">
    <source>
        <dbReference type="EMBL" id="PIP60700.1"/>
    </source>
</evidence>
<comment type="similarity">
    <text evidence="3 7 9">Belongs to the elongation factor P family.</text>
</comment>
<evidence type="ECO:0000256" key="4">
    <source>
        <dbReference type="ARBA" id="ARBA00022490"/>
    </source>
</evidence>